<keyword evidence="2" id="KW-1185">Reference proteome</keyword>
<dbReference type="EMBL" id="AE016877">
    <property type="protein sequence ID" value="AAP09232.1"/>
    <property type="molecule type" value="Genomic_DNA"/>
</dbReference>
<evidence type="ECO:0000313" key="1">
    <source>
        <dbReference type="EMBL" id="AAP09232.1"/>
    </source>
</evidence>
<dbReference type="AlphaFoldDB" id="Q81DT5"/>
<organism evidence="1 2">
    <name type="scientific">Bacillus cereus (strain ATCC 14579 / DSM 31 / CCUG 7414 / JCM 2152 / NBRC 15305 / NCIMB 9373 / NCTC 2599 / NRRL B-3711)</name>
    <dbReference type="NCBI Taxonomy" id="226900"/>
    <lineage>
        <taxon>Bacteria</taxon>
        <taxon>Bacillati</taxon>
        <taxon>Bacillota</taxon>
        <taxon>Bacilli</taxon>
        <taxon>Bacillales</taxon>
        <taxon>Bacillaceae</taxon>
        <taxon>Bacillus</taxon>
        <taxon>Bacillus cereus group</taxon>
    </lineage>
</organism>
<dbReference type="Proteomes" id="UP000001417">
    <property type="component" value="Chromosome"/>
</dbReference>
<name>Q81DT5_BACCR</name>
<evidence type="ECO:0000313" key="2">
    <source>
        <dbReference type="Proteomes" id="UP000001417"/>
    </source>
</evidence>
<dbReference type="KEGG" id="bce:BC2268"/>
<proteinExistence type="predicted"/>
<dbReference type="HOGENOM" id="CLU_3196007_0_0_9"/>
<protein>
    <submittedName>
        <fullName evidence="1">Uncharacterized protein</fullName>
    </submittedName>
</protein>
<sequence length="45" mass="5284">MNIFDLLEYIKNFNILLVNLEGGRLHKKRAYIKSTLQRKIGFMSG</sequence>
<reference evidence="1 2" key="1">
    <citation type="journal article" date="2003" name="Nature">
        <title>Genome sequence of Bacillus cereus and comparative analysis with Bacillus anthracis.</title>
        <authorList>
            <person name="Ivanova N."/>
            <person name="Sorokin A."/>
            <person name="Anderson I."/>
            <person name="Galleron N."/>
            <person name="Candelon B."/>
            <person name="Kapatral V."/>
            <person name="Bhattacharyya A."/>
            <person name="Reznik G."/>
            <person name="Mikhailova N."/>
            <person name="Lapidus A."/>
            <person name="Chu L."/>
            <person name="Mazur M."/>
            <person name="Goltsman E."/>
            <person name="Larsen N."/>
            <person name="D'Souza M."/>
            <person name="Walunas T."/>
            <person name="Grechkin Y."/>
            <person name="Pusch G."/>
            <person name="Haselkorn R."/>
            <person name="Fonstein M."/>
            <person name="Ehrlich S.D."/>
            <person name="Overbeek R."/>
            <person name="Kyrpides N."/>
        </authorList>
    </citation>
    <scope>NUCLEOTIDE SEQUENCE [LARGE SCALE GENOMIC DNA]</scope>
    <source>
        <strain evidence="2">ATCC 14579 / DSM 31 / CCUG 7414 / JCM 2152 / NBRC 15305 / NCIMB 9373 / NCTC 2599 / NRRL B-3711</strain>
    </source>
</reference>
<gene>
    <name evidence="1" type="ordered locus">BC_2268</name>
</gene>
<accession>Q81DT5</accession>